<accession>A0A973ZZI9</accession>
<dbReference type="EMBL" id="JAAOLE020000001">
    <property type="protein sequence ID" value="NVI43110.1"/>
    <property type="molecule type" value="Genomic_DNA"/>
</dbReference>
<organism evidence="1">
    <name type="scientific">Bradyrhizobium septentrionale</name>
    <dbReference type="NCBI Taxonomy" id="1404411"/>
    <lineage>
        <taxon>Bacteria</taxon>
        <taxon>Pseudomonadati</taxon>
        <taxon>Pseudomonadota</taxon>
        <taxon>Alphaproteobacteria</taxon>
        <taxon>Hyphomicrobiales</taxon>
        <taxon>Nitrobacteraceae</taxon>
        <taxon>Bradyrhizobium</taxon>
    </lineage>
</organism>
<dbReference type="AlphaFoldDB" id="A0A973ZZI9"/>
<evidence type="ECO:0000313" key="1">
    <source>
        <dbReference type="EMBL" id="NVI43110.1"/>
    </source>
</evidence>
<protein>
    <submittedName>
        <fullName evidence="1">Uncharacterized protein</fullName>
    </submittedName>
</protein>
<sequence length="463" mass="52046">MTEQQFETDVMALLRAPLSGPDGVRRLNSLKAAFQAVDDPALALKLYERLSTPDASDALATAFNTRVSPSARNDLLAILTAVKGAAPKPEPRSQQYRLVDEDAKTVRTIAHSDPEYQERFVNHNISNVTSDPNPNTFEFHTMVVYYDDGRKLELSLDDVPVRTSIPGMRLVRLKPYEPPIIDHYVRRNGTIIPMNARDEMMLNGSTTPDLVDFRTTIEFNIKRRHELLELAMLTNTFAGYVGMNVSFLHFSMATGSEPGGLFVQAMKPGPPKKPVGAPPSVTPRLPKQYKQVGARELLIWEKEGGHLLGRHNEHLTETKLLERVVGEKKLAVPPSETNGQPTNFSVWRGQGKTKAASRWRDQDTMMKAIGQIIHDNIDEIRTTTAGGKEWVRENKAVGYETGGGWLKKVYKNPNDQVLDKGVFWDEHLKGVTIVIRPRQNHVPTAEDPEPWFVYTAFPDRVQH</sequence>
<gene>
    <name evidence="1" type="ORF">HAP48_008685</name>
</gene>
<comment type="caution">
    <text evidence="1">The sequence shown here is derived from an EMBL/GenBank/DDBJ whole genome shotgun (WGS) entry which is preliminary data.</text>
</comment>
<proteinExistence type="predicted"/>
<name>A0A973ZZI9_9BRAD</name>
<reference evidence="1" key="1">
    <citation type="submission" date="2020-06" db="EMBL/GenBank/DDBJ databases">
        <title>Whole Genome Sequence of Bradyrhizobium sp. Strain 1S1.</title>
        <authorList>
            <person name="Bromfield E.S.P."/>
            <person name="Cloutier S."/>
        </authorList>
    </citation>
    <scope>NUCLEOTIDE SEQUENCE [LARGE SCALE GENOMIC DNA]</scope>
    <source>
        <strain evidence="1">1S1</strain>
    </source>
</reference>
<dbReference type="RefSeq" id="WP_166209389.1">
    <property type="nucleotide sequence ID" value="NZ_CP088285.1"/>
</dbReference>